<dbReference type="Pfam" id="PF00497">
    <property type="entry name" value="SBP_bac_3"/>
    <property type="match status" value="1"/>
</dbReference>
<dbReference type="SUPFAM" id="SSF81324">
    <property type="entry name" value="Voltage-gated potassium channels"/>
    <property type="match status" value="1"/>
</dbReference>
<keyword evidence="6 10" id="KW-0472">Membrane</keyword>
<evidence type="ECO:0000256" key="9">
    <source>
        <dbReference type="ARBA" id="ARBA00023303"/>
    </source>
</evidence>
<evidence type="ECO:0000256" key="2">
    <source>
        <dbReference type="ARBA" id="ARBA00022448"/>
    </source>
</evidence>
<evidence type="ECO:0000256" key="3">
    <source>
        <dbReference type="ARBA" id="ARBA00022692"/>
    </source>
</evidence>
<evidence type="ECO:0000256" key="7">
    <source>
        <dbReference type="ARBA" id="ARBA00023170"/>
    </source>
</evidence>
<keyword evidence="7" id="KW-0675">Receptor</keyword>
<evidence type="ECO:0000313" key="14">
    <source>
        <dbReference type="EMBL" id="SEG50652.1"/>
    </source>
</evidence>
<evidence type="ECO:0000259" key="13">
    <source>
        <dbReference type="SMART" id="SM00079"/>
    </source>
</evidence>
<feature type="domain" description="Solute-binding protein family 3/N-terminal" evidence="12">
    <location>
        <begin position="32"/>
        <end position="361"/>
    </location>
</feature>
<comment type="caution">
    <text evidence="14">The sequence shown here is derived from an EMBL/GenBank/DDBJ whole genome shotgun (WGS) entry which is preliminary data.</text>
</comment>
<reference evidence="14 15" key="1">
    <citation type="submission" date="2016-10" db="EMBL/GenBank/DDBJ databases">
        <authorList>
            <person name="Varghese N."/>
            <person name="Submissions S."/>
        </authorList>
    </citation>
    <scope>NUCLEOTIDE SEQUENCE [LARGE SCALE GENOMIC DNA]</scope>
    <source>
        <strain evidence="14 15">CECT 8317</strain>
    </source>
</reference>
<keyword evidence="2" id="KW-0813">Transport</keyword>
<evidence type="ECO:0000256" key="1">
    <source>
        <dbReference type="ARBA" id="ARBA00004141"/>
    </source>
</evidence>
<dbReference type="PRINTS" id="PR00169">
    <property type="entry name" value="KCHANNEL"/>
</dbReference>
<feature type="transmembrane region" description="Helical" evidence="10">
    <location>
        <begin position="137"/>
        <end position="163"/>
    </location>
</feature>
<dbReference type="EMBL" id="FNVE01000008">
    <property type="protein sequence ID" value="SEG50652.1"/>
    <property type="molecule type" value="Genomic_DNA"/>
</dbReference>
<evidence type="ECO:0000313" key="15">
    <source>
        <dbReference type="Proteomes" id="UP000243518"/>
    </source>
</evidence>
<keyword evidence="8" id="KW-0325">Glycoprotein</keyword>
<comment type="subcellular location">
    <subcellularLocation>
        <location evidence="1">Membrane</location>
        <topology evidence="1">Multi-pass membrane protein</topology>
    </subcellularLocation>
</comment>
<evidence type="ECO:0000256" key="8">
    <source>
        <dbReference type="ARBA" id="ARBA00023180"/>
    </source>
</evidence>
<evidence type="ECO:0000256" key="10">
    <source>
        <dbReference type="SAM" id="Phobius"/>
    </source>
</evidence>
<evidence type="ECO:0000256" key="4">
    <source>
        <dbReference type="ARBA" id="ARBA00022989"/>
    </source>
</evidence>
<dbReference type="SUPFAM" id="SSF53850">
    <property type="entry name" value="Periplasmic binding protein-like II"/>
    <property type="match status" value="1"/>
</dbReference>
<evidence type="ECO:0000256" key="6">
    <source>
        <dbReference type="ARBA" id="ARBA00023136"/>
    </source>
</evidence>
<accession>A0AAQ1G835</accession>
<keyword evidence="3 10" id="KW-0812">Transmembrane</keyword>
<feature type="transmembrane region" description="Helical" evidence="10">
    <location>
        <begin position="175"/>
        <end position="196"/>
    </location>
</feature>
<dbReference type="GO" id="GO:0015276">
    <property type="term" value="F:ligand-gated monoatomic ion channel activity"/>
    <property type="evidence" value="ECO:0007669"/>
    <property type="project" value="InterPro"/>
</dbReference>
<dbReference type="SMART" id="SM00062">
    <property type="entry name" value="PBPb"/>
    <property type="match status" value="1"/>
</dbReference>
<dbReference type="Gene3D" id="3.40.190.10">
    <property type="entry name" value="Periplasmic binding protein-like II"/>
    <property type="match status" value="2"/>
</dbReference>
<feature type="chain" id="PRO_5042881646" evidence="11">
    <location>
        <begin position="23"/>
        <end position="362"/>
    </location>
</feature>
<dbReference type="Gene3D" id="1.20.5.110">
    <property type="match status" value="1"/>
</dbReference>
<dbReference type="RefSeq" id="WP_088276243.1">
    <property type="nucleotide sequence ID" value="NZ_FNVE01000008.1"/>
</dbReference>
<dbReference type="Gene3D" id="1.10.287.70">
    <property type="match status" value="1"/>
</dbReference>
<protein>
    <submittedName>
        <fullName evidence="14">Ligand-gated ion channel</fullName>
    </submittedName>
</protein>
<feature type="signal peptide" evidence="11">
    <location>
        <begin position="1"/>
        <end position="22"/>
    </location>
</feature>
<dbReference type="InterPro" id="IPR001320">
    <property type="entry name" value="Iontro_rcpt_C"/>
</dbReference>
<keyword evidence="4 10" id="KW-1133">Transmembrane helix</keyword>
<dbReference type="GO" id="GO:0016020">
    <property type="term" value="C:membrane"/>
    <property type="evidence" value="ECO:0007669"/>
    <property type="project" value="UniProtKB-SubCell"/>
</dbReference>
<dbReference type="Pfam" id="PF00060">
    <property type="entry name" value="Lig_chan"/>
    <property type="match status" value="1"/>
</dbReference>
<dbReference type="PANTHER" id="PTHR18966">
    <property type="entry name" value="IONOTROPIC GLUTAMATE RECEPTOR"/>
    <property type="match status" value="1"/>
</dbReference>
<proteinExistence type="predicted"/>
<evidence type="ECO:0000256" key="5">
    <source>
        <dbReference type="ARBA" id="ARBA00023065"/>
    </source>
</evidence>
<keyword evidence="11" id="KW-0732">Signal</keyword>
<dbReference type="InterPro" id="IPR015683">
    <property type="entry name" value="Ionotropic_Glu_rcpt"/>
</dbReference>
<dbReference type="InterPro" id="IPR001638">
    <property type="entry name" value="Solute-binding_3/MltF_N"/>
</dbReference>
<gene>
    <name evidence="14" type="ORF">SAMN05216586_10879</name>
</gene>
<keyword evidence="5" id="KW-0406">Ion transport</keyword>
<sequence>MTDRLITRLLLCLLLLAPLAGATETGSTSQPPLRVGITEVPPFVIADGKGGWEGISIDLWRSIAEQKGWAFEFRQMGFTELLQAVESGEIDIAVGALTMTSEREQRFDFSHPFYQTGLSIGVARAPKSGLLQSLRALFSWSFLSVVGGLALLLLAAGTLLWLFERRRNPQQFGGSATEGIGASFWWAAVTMTTVGYGDKAPVTFAGRLVALIWMFAGLIMVASFTAAITSALTVSNLQYQIRGPQDLPGSTVATIAGTASARYLDEQRIVSHAYPDLTGAMQSVTAGETDAVVYDRPLMQYRNQQLGRERLELLPGVFDQQLYALAMPAGSRLREPLNEAVLRLTESADWRLIQRAYLGEQL</sequence>
<dbReference type="SMART" id="SM00079">
    <property type="entry name" value="PBPe"/>
    <property type="match status" value="1"/>
</dbReference>
<feature type="domain" description="Ionotropic glutamate receptor C-terminal" evidence="13">
    <location>
        <begin position="34"/>
        <end position="360"/>
    </location>
</feature>
<keyword evidence="9" id="KW-0407">Ion channel</keyword>
<keyword evidence="15" id="KW-1185">Reference proteome</keyword>
<dbReference type="AlphaFoldDB" id="A0AAQ1G835"/>
<organism evidence="14 15">
    <name type="scientific">Halopseudomonas aestusnigri</name>
    <dbReference type="NCBI Taxonomy" id="857252"/>
    <lineage>
        <taxon>Bacteria</taxon>
        <taxon>Pseudomonadati</taxon>
        <taxon>Pseudomonadota</taxon>
        <taxon>Gammaproteobacteria</taxon>
        <taxon>Pseudomonadales</taxon>
        <taxon>Pseudomonadaceae</taxon>
        <taxon>Halopseudomonas</taxon>
    </lineage>
</organism>
<dbReference type="Proteomes" id="UP000243518">
    <property type="component" value="Unassembled WGS sequence"/>
</dbReference>
<evidence type="ECO:0000259" key="12">
    <source>
        <dbReference type="SMART" id="SM00062"/>
    </source>
</evidence>
<feature type="transmembrane region" description="Helical" evidence="10">
    <location>
        <begin position="208"/>
        <end position="232"/>
    </location>
</feature>
<name>A0AAQ1G835_9GAMM</name>
<evidence type="ECO:0000256" key="11">
    <source>
        <dbReference type="SAM" id="SignalP"/>
    </source>
</evidence>